<keyword evidence="14" id="KW-1185">Reference proteome</keyword>
<gene>
    <name evidence="13" type="ORF">SPARVUS_LOCUS15524226</name>
</gene>
<dbReference type="InterPro" id="IPR000727">
    <property type="entry name" value="T_SNARE_dom"/>
</dbReference>
<dbReference type="Proteomes" id="UP001162483">
    <property type="component" value="Unassembled WGS sequence"/>
</dbReference>
<accession>A0ABN9H9D9</accession>
<evidence type="ECO:0000256" key="11">
    <source>
        <dbReference type="SAM" id="MobiDB-lite"/>
    </source>
</evidence>
<evidence type="ECO:0000313" key="14">
    <source>
        <dbReference type="Proteomes" id="UP001162483"/>
    </source>
</evidence>
<organism evidence="13 14">
    <name type="scientific">Staurois parvus</name>
    <dbReference type="NCBI Taxonomy" id="386267"/>
    <lineage>
        <taxon>Eukaryota</taxon>
        <taxon>Metazoa</taxon>
        <taxon>Chordata</taxon>
        <taxon>Craniata</taxon>
        <taxon>Vertebrata</taxon>
        <taxon>Euteleostomi</taxon>
        <taxon>Amphibia</taxon>
        <taxon>Batrachia</taxon>
        <taxon>Anura</taxon>
        <taxon>Neobatrachia</taxon>
        <taxon>Ranoidea</taxon>
        <taxon>Ranidae</taxon>
        <taxon>Staurois</taxon>
    </lineage>
</organism>
<feature type="region of interest" description="Disordered" evidence="11">
    <location>
        <begin position="1"/>
        <end position="55"/>
    </location>
</feature>
<keyword evidence="2 10" id="KW-0175">Coiled coil</keyword>
<feature type="compositionally biased region" description="Basic and acidic residues" evidence="11">
    <location>
        <begin position="25"/>
        <end position="38"/>
    </location>
</feature>
<dbReference type="PROSITE" id="PS50192">
    <property type="entry name" value="T_SNARE"/>
    <property type="match status" value="1"/>
</dbReference>
<feature type="coiled-coil region" evidence="10">
    <location>
        <begin position="76"/>
        <end position="103"/>
    </location>
</feature>
<dbReference type="EMBL" id="CATNWA010020220">
    <property type="protein sequence ID" value="CAI9617272.1"/>
    <property type="molecule type" value="Genomic_DNA"/>
</dbReference>
<evidence type="ECO:0000259" key="12">
    <source>
        <dbReference type="PROSITE" id="PS50192"/>
    </source>
</evidence>
<comment type="subcellular location">
    <subcellularLocation>
        <location evidence="4">Cell projection</location>
        <location evidence="4">Cilium membrane</location>
        <topology evidence="4">Peripheral membrane protein</topology>
    </subcellularLocation>
    <subcellularLocation>
        <location evidence="5">Cytoplasmic vesicle</location>
        <location evidence="5">Autophagosome membrane</location>
        <topology evidence="5">Peripheral membrane protein</topology>
    </subcellularLocation>
</comment>
<evidence type="ECO:0000256" key="7">
    <source>
        <dbReference type="ARBA" id="ARBA00042308"/>
    </source>
</evidence>
<evidence type="ECO:0000256" key="10">
    <source>
        <dbReference type="SAM" id="Coils"/>
    </source>
</evidence>
<dbReference type="PANTHER" id="PTHR19305">
    <property type="entry name" value="SYNAPTOSOMAL ASSOCIATED PROTEIN"/>
    <property type="match status" value="1"/>
</dbReference>
<evidence type="ECO:0000256" key="8">
    <source>
        <dbReference type="ARBA" id="ARBA00043032"/>
    </source>
</evidence>
<name>A0ABN9H9D9_9NEOB</name>
<evidence type="ECO:0000256" key="5">
    <source>
        <dbReference type="ARBA" id="ARBA00037854"/>
    </source>
</evidence>
<comment type="subunit">
    <text evidence="9">Forms a SNARE complex, composed of VAMP8, SNAP29 and STX17, involved in fusion of autophagosome with lysosome. Interacts with multiple syntaxins including STX6. Interacts with EIPR1. Interacts with STX17; this interaction is increased in the absence of TMEM39A.</text>
</comment>
<dbReference type="CDD" id="cd15887">
    <property type="entry name" value="SNARE_SNAP29N"/>
    <property type="match status" value="1"/>
</dbReference>
<dbReference type="SUPFAM" id="SSF58038">
    <property type="entry name" value="SNARE fusion complex"/>
    <property type="match status" value="1"/>
</dbReference>
<comment type="similarity">
    <text evidence="1">Belongs to the SNAP-25 family.</text>
</comment>
<evidence type="ECO:0000256" key="6">
    <source>
        <dbReference type="ARBA" id="ARBA00041113"/>
    </source>
</evidence>
<evidence type="ECO:0000313" key="13">
    <source>
        <dbReference type="EMBL" id="CAI9617272.1"/>
    </source>
</evidence>
<evidence type="ECO:0000256" key="2">
    <source>
        <dbReference type="ARBA" id="ARBA00023054"/>
    </source>
</evidence>
<proteinExistence type="inferred from homology"/>
<sequence length="176" mass="20627">MSKSFNPFDEDEDEDLKPVSWNEDPAERRRREESERQRSLQQEVMYRAQSTVDSSNRSLSLMYESEKVGMETAEELMRQGEALKRTEKMVDNMEQDMKTSQRHINSIKSIFSGFTNYFRAKPVETPPQNGAYDYKASNKLQEAITSSKEQEGRYQATHPNLMKRDTFGMLKQARMM</sequence>
<comment type="caution">
    <text evidence="13">The sequence shown here is derived from an EMBL/GenBank/DDBJ whole genome shotgun (WGS) entry which is preliminary data.</text>
</comment>
<evidence type="ECO:0000256" key="9">
    <source>
        <dbReference type="ARBA" id="ARBA00046522"/>
    </source>
</evidence>
<protein>
    <recommendedName>
        <fullName evidence="6">Synaptosomal-associated protein 29</fullName>
    </recommendedName>
    <alternativeName>
        <fullName evidence="7">Soluble 29 kDa NSF attachment protein</fullName>
    </alternativeName>
    <alternativeName>
        <fullName evidence="8">Vesicle-membrane fusion protein SNAP-29</fullName>
    </alternativeName>
</protein>
<evidence type="ECO:0000256" key="3">
    <source>
        <dbReference type="ARBA" id="ARBA00037064"/>
    </source>
</evidence>
<dbReference type="Gene3D" id="1.20.5.110">
    <property type="match status" value="1"/>
</dbReference>
<comment type="function">
    <text evidence="3">SNAREs, soluble N-ethylmaleimide-sensitive factor-attachment protein receptors, are essential proteins for fusion of cellular membranes. SNAREs localized on opposing membranes assemble to form a trans-SNARE complex, an extended, parallel four alpha-helical bundle that drives membrane fusion. SNAP29 is a SNARE involved in autophagy through the direct control of autophagosome membrane fusion with the lysososome membrane. Also plays a role in ciliogenesis by regulating membrane fusions.</text>
</comment>
<evidence type="ECO:0000256" key="1">
    <source>
        <dbReference type="ARBA" id="ARBA00009480"/>
    </source>
</evidence>
<feature type="domain" description="T-SNARE coiled-coil homology" evidence="12">
    <location>
        <begin position="45"/>
        <end position="107"/>
    </location>
</feature>
<reference evidence="13" key="1">
    <citation type="submission" date="2023-05" db="EMBL/GenBank/DDBJ databases">
        <authorList>
            <person name="Stuckert A."/>
        </authorList>
    </citation>
    <scope>NUCLEOTIDE SEQUENCE</scope>
</reference>
<evidence type="ECO:0000256" key="4">
    <source>
        <dbReference type="ARBA" id="ARBA00037808"/>
    </source>
</evidence>
<dbReference type="PANTHER" id="PTHR19305:SF9">
    <property type="entry name" value="SYNAPTOSOMAL-ASSOCIATED PROTEIN 29"/>
    <property type="match status" value="1"/>
</dbReference>